<dbReference type="SUPFAM" id="SSF53067">
    <property type="entry name" value="Actin-like ATPase domain"/>
    <property type="match status" value="1"/>
</dbReference>
<dbReference type="RefSeq" id="WP_007983253.1">
    <property type="nucleotide sequence ID" value="NZ_AEMG01000029.1"/>
</dbReference>
<dbReference type="PANTHER" id="PTHR18964">
    <property type="entry name" value="ROK (REPRESSOR, ORF, KINASE) FAMILY"/>
    <property type="match status" value="1"/>
</dbReference>
<reference evidence="4" key="2">
    <citation type="submission" date="2016-11" db="EMBL/GenBank/DDBJ databases">
        <authorList>
            <person name="Varghese N."/>
            <person name="Submissions S."/>
        </authorList>
    </citation>
    <scope>NUCLEOTIDE SEQUENCE [LARGE SCALE GENOMIC DNA]</scope>
    <source>
        <strain evidence="4">DX253</strain>
    </source>
</reference>
<keyword evidence="4" id="KW-1185">Reference proteome</keyword>
<reference evidence="2" key="3">
    <citation type="submission" date="2016-11" db="EMBL/GenBank/DDBJ databases">
        <authorList>
            <person name="Jaros S."/>
            <person name="Januszkiewicz K."/>
            <person name="Wedrychowicz H."/>
        </authorList>
    </citation>
    <scope>NUCLEOTIDE SEQUENCE [LARGE SCALE GENOMIC DNA]</scope>
    <source>
        <strain evidence="2">DX253</strain>
    </source>
</reference>
<dbReference type="OrthoDB" id="206224at2157"/>
<evidence type="ECO:0000313" key="2">
    <source>
        <dbReference type="EMBL" id="SHL06206.1"/>
    </source>
</evidence>
<dbReference type="EMBL" id="AEMG01000029">
    <property type="protein sequence ID" value="EFW90122.1"/>
    <property type="molecule type" value="Genomic_DNA"/>
</dbReference>
<protein>
    <submittedName>
        <fullName evidence="2">Glucokinase</fullName>
    </submittedName>
    <submittedName>
        <fullName evidence="1">ROK family protein</fullName>
    </submittedName>
</protein>
<dbReference type="GO" id="GO:0008761">
    <property type="term" value="F:UDP-N-acetylglucosamine 2-epimerase activity"/>
    <property type="evidence" value="ECO:0007669"/>
    <property type="project" value="TreeGrafter"/>
</dbReference>
<dbReference type="Proteomes" id="UP000003751">
    <property type="component" value="Unassembled WGS sequence"/>
</dbReference>
<dbReference type="Gene3D" id="3.30.420.40">
    <property type="match status" value="2"/>
</dbReference>
<dbReference type="AlphaFoldDB" id="E7QZK1"/>
<evidence type="ECO:0000313" key="1">
    <source>
        <dbReference type="EMBL" id="EFW90122.1"/>
    </source>
</evidence>
<dbReference type="GO" id="GO:0009384">
    <property type="term" value="F:N-acylmannosamine kinase activity"/>
    <property type="evidence" value="ECO:0007669"/>
    <property type="project" value="TreeGrafter"/>
</dbReference>
<sequence length="312" mass="33138">MDGIAVFGIGSTHFRYTVGTPAGEFLTEIAVEPTRPQILAMQIVQAVQKLQQNTSATIVAVAVSCTGLVDTSNGIIREMDTKYGTEIHDIDLRSVIRSECDLPLFLANDCSASALGEWYFGADDAYDCVAHVTFGTGIGAGVVERGRLLRGESGQAAEVGLFPVAPTSGLSSFGVPGAWEAICSGGGIPHYVAHRLQTDDRETTLRDGPHSEAVHLFEAANDGDTVAKEYLDQIAQYNAAGIGTLCNAYNPGLITIGGGVALNNQQTILDGIRTYLDDYLYVERPDIQITELGDDIGLYGALAHGSPEREVV</sequence>
<dbReference type="InterPro" id="IPR000600">
    <property type="entry name" value="ROK"/>
</dbReference>
<keyword evidence="2" id="KW-0418">Kinase</keyword>
<accession>E7QZK1</accession>
<gene>
    <name evidence="2" type="ORF">SAMN05444342_2887</name>
    <name evidence="1" type="ORF">ZOD2009_21052</name>
</gene>
<name>E7QZK1_HALPU</name>
<proteinExistence type="predicted"/>
<evidence type="ECO:0000313" key="4">
    <source>
        <dbReference type="Proteomes" id="UP000184203"/>
    </source>
</evidence>
<dbReference type="InterPro" id="IPR043129">
    <property type="entry name" value="ATPase_NBD"/>
</dbReference>
<dbReference type="Proteomes" id="UP000184203">
    <property type="component" value="Unassembled WGS sequence"/>
</dbReference>
<dbReference type="EMBL" id="FRAN01000004">
    <property type="protein sequence ID" value="SHL06206.1"/>
    <property type="molecule type" value="Genomic_DNA"/>
</dbReference>
<keyword evidence="2" id="KW-0808">Transferase</keyword>
<organism evidence="1 3">
    <name type="scientific">Haladaptatus paucihalophilus DX253</name>
    <dbReference type="NCBI Taxonomy" id="797209"/>
    <lineage>
        <taxon>Archaea</taxon>
        <taxon>Methanobacteriati</taxon>
        <taxon>Methanobacteriota</taxon>
        <taxon>Stenosarchaea group</taxon>
        <taxon>Halobacteria</taxon>
        <taxon>Halobacteriales</taxon>
        <taxon>Haladaptataceae</taxon>
        <taxon>Haladaptatus</taxon>
    </lineage>
</organism>
<evidence type="ECO:0000313" key="3">
    <source>
        <dbReference type="Proteomes" id="UP000003751"/>
    </source>
</evidence>
<dbReference type="Pfam" id="PF00480">
    <property type="entry name" value="ROK"/>
    <property type="match status" value="1"/>
</dbReference>
<dbReference type="STRING" id="797209.GCA_000376445_03251"/>
<dbReference type="PANTHER" id="PTHR18964:SF149">
    <property type="entry name" value="BIFUNCTIONAL UDP-N-ACETYLGLUCOSAMINE 2-EPIMERASE_N-ACETYLMANNOSAMINE KINASE"/>
    <property type="match status" value="1"/>
</dbReference>
<dbReference type="eggNOG" id="arCOG04280">
    <property type="taxonomic scope" value="Archaea"/>
</dbReference>
<reference evidence="1 3" key="1">
    <citation type="journal article" date="2014" name="ISME J.">
        <title>Trehalose/2-sulfotrehalose biosynthesis and glycine-betaine uptake are widely spread mechanisms for osmoadaptation in the Halobacteriales.</title>
        <authorList>
            <person name="Youssef N.H."/>
            <person name="Savage-Ashlock K.N."/>
            <person name="McCully A.L."/>
            <person name="Luedtke B."/>
            <person name="Shaw E.I."/>
            <person name="Hoff W.D."/>
            <person name="Elshahed M.S."/>
        </authorList>
    </citation>
    <scope>NUCLEOTIDE SEQUENCE [LARGE SCALE GENOMIC DNA]</scope>
    <source>
        <strain evidence="1 3">DX253</strain>
    </source>
</reference>